<dbReference type="EMBL" id="AP025304">
    <property type="protein sequence ID" value="BDD02509.1"/>
    <property type="molecule type" value="Genomic_DNA"/>
</dbReference>
<geneLocation type="plasmid" evidence="1 2">
    <name>pPPrrn</name>
</geneLocation>
<keyword evidence="2" id="KW-1185">Reference proteome</keyword>
<sequence length="425" mass="49690">MEETIKLIKKSLKQQGFTKQLVNRTLKEIIDDKGAIKKPEDLDPEILSEIQNLEKEAQNTFKTAFEGDRKELILFAHFVSALLLEKDKGVIRTGHELWKVINRRQFSDDQLTQLLREVDSANKNSFGLSRQFDQLILENEQLSKAGGQPKVIDLHPEIEQKLPGNFSTEITRDFSENEIKSLHAIIGLFNQAKQEDRMTHIKEYDEWTLEFEMSHYYELFGLPKKEEKDGYTRFDTRGQNRARAGLVELSNRKFIIPEEYDKGDVHVKKIKIRSLIDIKEISEHTHHKGKSYQEIAKTKHIKISIDGIFLKDFEHNFFKLPIDLNKQIAQALGVKRVSSAVQFFIVNLYALSQQSSTDVIEQSYQSMIETMRLEKAFKQRRKKRVQERIDQAIECAFELGVISKFETFKIEGKKEPSYRFHLLRK</sequence>
<accession>A0ABM7VNC0</accession>
<proteinExistence type="predicted"/>
<evidence type="ECO:0000313" key="1">
    <source>
        <dbReference type="EMBL" id="BDD02509.1"/>
    </source>
</evidence>
<protein>
    <recommendedName>
        <fullName evidence="3">Initiator Rep protein domain-containing protein</fullName>
    </recommendedName>
</protein>
<evidence type="ECO:0000313" key="2">
    <source>
        <dbReference type="Proteomes" id="UP001354989"/>
    </source>
</evidence>
<evidence type="ECO:0008006" key="3">
    <source>
        <dbReference type="Google" id="ProtNLM"/>
    </source>
</evidence>
<organism evidence="1 2">
    <name type="scientific">Persicobacter psychrovividus</name>
    <dbReference type="NCBI Taxonomy" id="387638"/>
    <lineage>
        <taxon>Bacteria</taxon>
        <taxon>Pseudomonadati</taxon>
        <taxon>Bacteroidota</taxon>
        <taxon>Cytophagia</taxon>
        <taxon>Cytophagales</taxon>
        <taxon>Persicobacteraceae</taxon>
        <taxon>Persicobacter</taxon>
    </lineage>
</organism>
<dbReference type="RefSeq" id="WP_338399690.1">
    <property type="nucleotide sequence ID" value="NZ_AP025304.1"/>
</dbReference>
<keyword evidence="1" id="KW-0614">Plasmid</keyword>
<name>A0ABM7VNC0_9BACT</name>
<gene>
    <name evidence="1" type="ORF">PEPS_47890</name>
</gene>
<dbReference type="Proteomes" id="UP001354989">
    <property type="component" value="Plasmid pPPrrn"/>
</dbReference>
<reference evidence="1 2" key="1">
    <citation type="submission" date="2021-12" db="EMBL/GenBank/DDBJ databases">
        <title>Genome sequencing of bacteria with rrn-lacking chromosome and rrn-plasmid.</title>
        <authorList>
            <person name="Anda M."/>
            <person name="Iwasaki W."/>
        </authorList>
    </citation>
    <scope>NUCLEOTIDE SEQUENCE [LARGE SCALE GENOMIC DNA]</scope>
    <source>
        <strain evidence="1 2">NBRC 101262</strain>
        <plasmid evidence="1 2">pPPrrn</plasmid>
    </source>
</reference>